<accession>A0A382JL85</accession>
<proteinExistence type="predicted"/>
<name>A0A382JL85_9ZZZZ</name>
<dbReference type="EMBL" id="UINC01074592">
    <property type="protein sequence ID" value="SVC11943.1"/>
    <property type="molecule type" value="Genomic_DNA"/>
</dbReference>
<dbReference type="AlphaFoldDB" id="A0A382JL85"/>
<evidence type="ECO:0000313" key="1">
    <source>
        <dbReference type="EMBL" id="SVC11943.1"/>
    </source>
</evidence>
<gene>
    <name evidence="1" type="ORF">METZ01_LOCUS264797</name>
</gene>
<reference evidence="1" key="1">
    <citation type="submission" date="2018-05" db="EMBL/GenBank/DDBJ databases">
        <authorList>
            <person name="Lanie J.A."/>
            <person name="Ng W.-L."/>
            <person name="Kazmierczak K.M."/>
            <person name="Andrzejewski T.M."/>
            <person name="Davidsen T.M."/>
            <person name="Wayne K.J."/>
            <person name="Tettelin H."/>
            <person name="Glass J.I."/>
            <person name="Rusch D."/>
            <person name="Podicherti R."/>
            <person name="Tsui H.-C.T."/>
            <person name="Winkler M.E."/>
        </authorList>
    </citation>
    <scope>NUCLEOTIDE SEQUENCE</scope>
</reference>
<feature type="non-terminal residue" evidence="1">
    <location>
        <position position="31"/>
    </location>
</feature>
<sequence>MERLRVRLAEAEPLMPKSYKVPDTNILSVAD</sequence>
<organism evidence="1">
    <name type="scientific">marine metagenome</name>
    <dbReference type="NCBI Taxonomy" id="408172"/>
    <lineage>
        <taxon>unclassified sequences</taxon>
        <taxon>metagenomes</taxon>
        <taxon>ecological metagenomes</taxon>
    </lineage>
</organism>
<protein>
    <submittedName>
        <fullName evidence="1">Uncharacterized protein</fullName>
    </submittedName>
</protein>